<dbReference type="PANTHER" id="PTHR10357">
    <property type="entry name" value="ALPHA-AMYLASE FAMILY MEMBER"/>
    <property type="match status" value="1"/>
</dbReference>
<keyword evidence="6" id="KW-1185">Reference proteome</keyword>
<dbReference type="SUPFAM" id="SSF51445">
    <property type="entry name" value="(Trans)glycosidases"/>
    <property type="match status" value="1"/>
</dbReference>
<dbReference type="InterPro" id="IPR045857">
    <property type="entry name" value="O16G_dom_2"/>
</dbReference>
<evidence type="ECO:0000259" key="4">
    <source>
        <dbReference type="SMART" id="SM00642"/>
    </source>
</evidence>
<dbReference type="GO" id="GO:0004558">
    <property type="term" value="F:alpha-1,4-glucosidase activity"/>
    <property type="evidence" value="ECO:0007669"/>
    <property type="project" value="UniProtKB-EC"/>
</dbReference>
<dbReference type="Gene3D" id="3.20.20.80">
    <property type="entry name" value="Glycosidases"/>
    <property type="match status" value="2"/>
</dbReference>
<gene>
    <name evidence="5" type="ORF">FHS99_000134</name>
</gene>
<dbReference type="GO" id="GO:0004556">
    <property type="term" value="F:alpha-amylase activity"/>
    <property type="evidence" value="ECO:0007669"/>
    <property type="project" value="TreeGrafter"/>
</dbReference>
<dbReference type="Proteomes" id="UP000546701">
    <property type="component" value="Unassembled WGS sequence"/>
</dbReference>
<evidence type="ECO:0000256" key="2">
    <source>
        <dbReference type="ARBA" id="ARBA00022801"/>
    </source>
</evidence>
<dbReference type="EC" id="3.2.1.20" evidence="5"/>
<dbReference type="GO" id="GO:0009313">
    <property type="term" value="P:oligosaccharide catabolic process"/>
    <property type="evidence" value="ECO:0007669"/>
    <property type="project" value="TreeGrafter"/>
</dbReference>
<comment type="caution">
    <text evidence="5">The sequence shown here is derived from an EMBL/GenBank/DDBJ whole genome shotgun (WGS) entry which is preliminary data.</text>
</comment>
<evidence type="ECO:0000313" key="6">
    <source>
        <dbReference type="Proteomes" id="UP000546701"/>
    </source>
</evidence>
<proteinExistence type="inferred from homology"/>
<dbReference type="FunFam" id="3.90.400.10:FF:000002">
    <property type="entry name" value="Sucrose isomerase"/>
    <property type="match status" value="1"/>
</dbReference>
<name>A0A7W9BPD6_9SPHN</name>
<dbReference type="Pfam" id="PF00128">
    <property type="entry name" value="Alpha-amylase"/>
    <property type="match status" value="1"/>
</dbReference>
<keyword evidence="2 5" id="KW-0378">Hydrolase</keyword>
<organism evidence="5 6">
    <name type="scientific">Sphingomonas prati</name>
    <dbReference type="NCBI Taxonomy" id="1843237"/>
    <lineage>
        <taxon>Bacteria</taxon>
        <taxon>Pseudomonadati</taxon>
        <taxon>Pseudomonadota</taxon>
        <taxon>Alphaproteobacteria</taxon>
        <taxon>Sphingomonadales</taxon>
        <taxon>Sphingomonadaceae</taxon>
        <taxon>Sphingomonas</taxon>
    </lineage>
</organism>
<evidence type="ECO:0000256" key="3">
    <source>
        <dbReference type="ARBA" id="ARBA00023295"/>
    </source>
</evidence>
<comment type="similarity">
    <text evidence="1">Belongs to the glycosyl hydrolase 13 family.</text>
</comment>
<dbReference type="Gene3D" id="3.90.400.10">
    <property type="entry name" value="Oligo-1,6-glucosidase, Domain 2"/>
    <property type="match status" value="1"/>
</dbReference>
<dbReference type="AlphaFoldDB" id="A0A7W9BPD6"/>
<evidence type="ECO:0000256" key="1">
    <source>
        <dbReference type="ARBA" id="ARBA00008061"/>
    </source>
</evidence>
<dbReference type="PANTHER" id="PTHR10357:SF179">
    <property type="entry name" value="NEUTRAL AND BASIC AMINO ACID TRANSPORT PROTEIN RBAT"/>
    <property type="match status" value="1"/>
</dbReference>
<feature type="domain" description="Glycosyl hydrolase family 13 catalytic" evidence="4">
    <location>
        <begin position="12"/>
        <end position="391"/>
    </location>
</feature>
<dbReference type="RefSeq" id="WP_157175299.1">
    <property type="nucleotide sequence ID" value="NZ_BMJP01000001.1"/>
</dbReference>
<sequence>MTDWWKSAVLYQVYPRSFQDSDGDGIGDLNGIRARLDYFVALGIDAVWISPIFPSPMADFGYDVADYTGIDPRFGTLADFDALVAAAHARGLKLLLDFVPNHSSDRHPWFVESRSSRTNPKRDWYLWADRAPDGGPPNNWISDFGGPTWTYDDRTGQYYEHAFLAEQPDLNWRNPDLRAAMYAAMRFWFDRGVDGFRIDVLWHMVKAAGFPDNPPNPHYRHGMGEMHRVLQINSTDQPEVHAIAAEMRAVADAYPDRVLIGEIYLPVPDLMAYYGTPERPEVQLPFNFQLIDAEWDAPTLHRIIAEYEAALPPGAWPNWVLGNHDRPRVATKRGQAQARVAAMLLLTLRGTPTLYYGDELGLEDVPIPASQVQDPRELREPNIGLGRDPVRTPMPWDATEGAGFTTATPWLPLNPDHATRNVVTQSEDPTSLLNLHRQLLALRRTQTALETGDLTLLAPDPAILAYHRGPDLLVLLNLTDTPASYPIPQGHWQALASTLPNPASPGTTIELAPNEGLILHRQSSPAQPGA</sequence>
<dbReference type="SMART" id="SM00642">
    <property type="entry name" value="Aamy"/>
    <property type="match status" value="1"/>
</dbReference>
<dbReference type="EMBL" id="JACIJR010000001">
    <property type="protein sequence ID" value="MBB5727678.1"/>
    <property type="molecule type" value="Genomic_DNA"/>
</dbReference>
<dbReference type="SUPFAM" id="SSF51011">
    <property type="entry name" value="Glycosyl hydrolase domain"/>
    <property type="match status" value="1"/>
</dbReference>
<dbReference type="CDD" id="cd11331">
    <property type="entry name" value="AmyAc_OligoGlu_like"/>
    <property type="match status" value="1"/>
</dbReference>
<accession>A0A7W9BPD6</accession>
<protein>
    <submittedName>
        <fullName evidence="5">Alpha-glucosidase</fullName>
        <ecNumber evidence="5">3.2.1.20</ecNumber>
    </submittedName>
</protein>
<reference evidence="5 6" key="1">
    <citation type="submission" date="2020-08" db="EMBL/GenBank/DDBJ databases">
        <title>Genomic Encyclopedia of Type Strains, Phase IV (KMG-IV): sequencing the most valuable type-strain genomes for metagenomic binning, comparative biology and taxonomic classification.</title>
        <authorList>
            <person name="Goeker M."/>
        </authorList>
    </citation>
    <scope>NUCLEOTIDE SEQUENCE [LARGE SCALE GENOMIC DNA]</scope>
    <source>
        <strain evidence="5 6">DSM 103336</strain>
    </source>
</reference>
<dbReference type="OrthoDB" id="9805159at2"/>
<evidence type="ECO:0000313" key="5">
    <source>
        <dbReference type="EMBL" id="MBB5727678.1"/>
    </source>
</evidence>
<dbReference type="InterPro" id="IPR006047">
    <property type="entry name" value="GH13_cat_dom"/>
</dbReference>
<keyword evidence="3 5" id="KW-0326">Glycosidase</keyword>
<dbReference type="InterPro" id="IPR017853">
    <property type="entry name" value="GH"/>
</dbReference>